<dbReference type="RefSeq" id="XP_070140156.1">
    <property type="nucleotide sequence ID" value="XM_070284055.1"/>
</dbReference>
<evidence type="ECO:0000256" key="7">
    <source>
        <dbReference type="ARBA" id="ARBA00023155"/>
    </source>
</evidence>
<dbReference type="PROSITE" id="PS51057">
    <property type="entry name" value="PAIRED_2"/>
    <property type="match status" value="1"/>
</dbReference>
<dbReference type="GeneID" id="108072372"/>
<evidence type="ECO:0000256" key="11">
    <source>
        <dbReference type="RuleBase" id="RU000682"/>
    </source>
</evidence>
<gene>
    <name evidence="16" type="primary">gsb-n</name>
</gene>
<feature type="region of interest" description="Disordered" evidence="12">
    <location>
        <begin position="256"/>
        <end position="280"/>
    </location>
</feature>
<dbReference type="SMART" id="SM00389">
    <property type="entry name" value="HOX"/>
    <property type="match status" value="1"/>
</dbReference>
<evidence type="ECO:0000256" key="10">
    <source>
        <dbReference type="PROSITE-ProRule" id="PRU00108"/>
    </source>
</evidence>
<dbReference type="PROSITE" id="PS00034">
    <property type="entry name" value="PAIRED_1"/>
    <property type="match status" value="1"/>
</dbReference>
<name>A0ABM4GBR2_DROKI</name>
<sequence length="479" mass="51697">MPRCPRSILRSLQLFMRQIIIIFEDHFALPFERGLRSRQGRVNQLGGVFINGRPLPNHIRLKIVEMAASGVRPCVISRQLRVSHGCVSKILNRYQETGSIRPGVIGGSKPKVTSPEIETRIDELRKENAGIFSWEIREKLIKEGFADPPSTSSISRLLRGNDRGSEDGRKDYTIHGILGGRDSDISDTESEPGIPLKRKQRRSRTTFTAEQLEALERAFARTQYPDVYTREELAQTTGLTEARIQVWFSNRRARLRKHSGGSSSGLSPMNSGGSSSVGVGVGPSGATAPLGFGPLGVGSMAGYSPAPGTTANGAGMNEAVHHTAHAPSSHHSAAAAAAAAHHHTQMGGYDLVQSAAQHGFPGGFAQPGHFGSQNYYHQDYSKLSIDDFSKLTADSVSKISPSLHLSDYSKLESQSPSNWSQAAYHLNQTAVAAANYNAHVAQHQLNDYAAAAAHGNAAAAAAYNHNHPLPAQGQAKYWS</sequence>
<dbReference type="SUPFAM" id="SSF46689">
    <property type="entry name" value="Homeodomain-like"/>
    <property type="match status" value="2"/>
</dbReference>
<reference evidence="16" key="2">
    <citation type="submission" date="2025-08" db="UniProtKB">
        <authorList>
            <consortium name="RefSeq"/>
        </authorList>
    </citation>
    <scope>IDENTIFICATION</scope>
    <source>
        <strain evidence="16">14028-0561.14</strain>
        <tissue evidence="16">Whole fly</tissue>
    </source>
</reference>
<keyword evidence="8" id="KW-0804">Transcription</keyword>
<protein>
    <submittedName>
        <fullName evidence="16">Protein gooseberry-neuro isoform X1</fullName>
    </submittedName>
</protein>
<dbReference type="InterPro" id="IPR001523">
    <property type="entry name" value="Paired_dom"/>
</dbReference>
<evidence type="ECO:0000256" key="2">
    <source>
        <dbReference type="ARBA" id="ARBA00005733"/>
    </source>
</evidence>
<evidence type="ECO:0000256" key="4">
    <source>
        <dbReference type="ARBA" id="ARBA00022724"/>
    </source>
</evidence>
<dbReference type="CDD" id="cd00086">
    <property type="entry name" value="homeodomain"/>
    <property type="match status" value="1"/>
</dbReference>
<feature type="DNA-binding region" description="Homeobox" evidence="10">
    <location>
        <begin position="200"/>
        <end position="259"/>
    </location>
</feature>
<feature type="compositionally biased region" description="Low complexity" evidence="12">
    <location>
        <begin position="260"/>
        <end position="278"/>
    </location>
</feature>
<keyword evidence="3" id="KW-0217">Developmental protein</keyword>
<keyword evidence="4" id="KW-0563">Paired box</keyword>
<dbReference type="Pfam" id="PF00292">
    <property type="entry name" value="PAX"/>
    <property type="match status" value="1"/>
</dbReference>
<evidence type="ECO:0000256" key="8">
    <source>
        <dbReference type="ARBA" id="ARBA00023163"/>
    </source>
</evidence>
<dbReference type="InterPro" id="IPR001356">
    <property type="entry name" value="HD"/>
</dbReference>
<dbReference type="CDD" id="cd00131">
    <property type="entry name" value="PAX"/>
    <property type="match status" value="1"/>
</dbReference>
<evidence type="ECO:0000259" key="14">
    <source>
        <dbReference type="PROSITE" id="PS51057"/>
    </source>
</evidence>
<evidence type="ECO:0000256" key="5">
    <source>
        <dbReference type="ARBA" id="ARBA00023015"/>
    </source>
</evidence>
<dbReference type="PANTHER" id="PTHR45636:SF3">
    <property type="entry name" value="PROTEIN GOOSEBERRY-RELATED"/>
    <property type="match status" value="1"/>
</dbReference>
<keyword evidence="6 10" id="KW-0238">DNA-binding</keyword>
<dbReference type="PRINTS" id="PR00027">
    <property type="entry name" value="PAIREDBOX"/>
</dbReference>
<feature type="region of interest" description="Disordered" evidence="12">
    <location>
        <begin position="145"/>
        <end position="206"/>
    </location>
</feature>
<evidence type="ECO:0000313" key="16">
    <source>
        <dbReference type="RefSeq" id="XP_070140156.1"/>
    </source>
</evidence>
<keyword evidence="15" id="KW-1185">Reference proteome</keyword>
<evidence type="ECO:0000256" key="12">
    <source>
        <dbReference type="SAM" id="MobiDB-lite"/>
    </source>
</evidence>
<feature type="compositionally biased region" description="Basic and acidic residues" evidence="12">
    <location>
        <begin position="159"/>
        <end position="173"/>
    </location>
</feature>
<dbReference type="InterPro" id="IPR043182">
    <property type="entry name" value="PAIRED_DNA-bd_dom"/>
</dbReference>
<comment type="subcellular location">
    <subcellularLocation>
        <location evidence="1 10 11">Nucleus</location>
    </subcellularLocation>
</comment>
<dbReference type="PROSITE" id="PS50071">
    <property type="entry name" value="HOMEOBOX_2"/>
    <property type="match status" value="1"/>
</dbReference>
<keyword evidence="5" id="KW-0805">Transcription regulation</keyword>
<evidence type="ECO:0000259" key="13">
    <source>
        <dbReference type="PROSITE" id="PS50071"/>
    </source>
</evidence>
<dbReference type="InterPro" id="IPR043565">
    <property type="entry name" value="PAX_fam"/>
</dbReference>
<accession>A0ABM4GBR2</accession>
<dbReference type="PROSITE" id="PS00027">
    <property type="entry name" value="HOMEOBOX_1"/>
    <property type="match status" value="1"/>
</dbReference>
<dbReference type="InterPro" id="IPR017970">
    <property type="entry name" value="Homeobox_CS"/>
</dbReference>
<dbReference type="Gene3D" id="1.10.10.60">
    <property type="entry name" value="Homeodomain-like"/>
    <property type="match status" value="1"/>
</dbReference>
<evidence type="ECO:0000256" key="6">
    <source>
        <dbReference type="ARBA" id="ARBA00023125"/>
    </source>
</evidence>
<dbReference type="Gene3D" id="1.10.10.10">
    <property type="entry name" value="Winged helix-like DNA-binding domain superfamily/Winged helix DNA-binding domain"/>
    <property type="match status" value="2"/>
</dbReference>
<dbReference type="PANTHER" id="PTHR45636">
    <property type="entry name" value="PAIRED BOX PROTEIN PAX-6-RELATED-RELATED"/>
    <property type="match status" value="1"/>
</dbReference>
<dbReference type="SMART" id="SM00351">
    <property type="entry name" value="PAX"/>
    <property type="match status" value="1"/>
</dbReference>
<evidence type="ECO:0000256" key="9">
    <source>
        <dbReference type="ARBA" id="ARBA00023242"/>
    </source>
</evidence>
<keyword evidence="9 10" id="KW-0539">Nucleus</keyword>
<feature type="domain" description="Paired" evidence="14">
    <location>
        <begin position="38"/>
        <end position="161"/>
    </location>
</feature>
<evidence type="ECO:0000313" key="15">
    <source>
        <dbReference type="Proteomes" id="UP001652661"/>
    </source>
</evidence>
<dbReference type="Pfam" id="PF00046">
    <property type="entry name" value="Homeodomain"/>
    <property type="match status" value="1"/>
</dbReference>
<organism evidence="15 16">
    <name type="scientific">Drosophila kikkawai</name>
    <name type="common">Fruit fly</name>
    <dbReference type="NCBI Taxonomy" id="30033"/>
    <lineage>
        <taxon>Eukaryota</taxon>
        <taxon>Metazoa</taxon>
        <taxon>Ecdysozoa</taxon>
        <taxon>Arthropoda</taxon>
        <taxon>Hexapoda</taxon>
        <taxon>Insecta</taxon>
        <taxon>Pterygota</taxon>
        <taxon>Neoptera</taxon>
        <taxon>Endopterygota</taxon>
        <taxon>Diptera</taxon>
        <taxon>Brachycera</taxon>
        <taxon>Muscomorpha</taxon>
        <taxon>Ephydroidea</taxon>
        <taxon>Drosophilidae</taxon>
        <taxon>Drosophila</taxon>
        <taxon>Sophophora</taxon>
    </lineage>
</organism>
<reference evidence="15" key="1">
    <citation type="submission" date="2025-05" db="UniProtKB">
        <authorList>
            <consortium name="RefSeq"/>
        </authorList>
    </citation>
    <scope>NUCLEOTIDE SEQUENCE [LARGE SCALE GENOMIC DNA]</scope>
    <source>
        <strain evidence="15">14028-0561.14</strain>
    </source>
</reference>
<evidence type="ECO:0000256" key="3">
    <source>
        <dbReference type="ARBA" id="ARBA00022473"/>
    </source>
</evidence>
<dbReference type="InterPro" id="IPR036388">
    <property type="entry name" value="WH-like_DNA-bd_sf"/>
</dbReference>
<comment type="similarity">
    <text evidence="2">Belongs to the paired homeobox family.</text>
</comment>
<proteinExistence type="inferred from homology"/>
<keyword evidence="7 10" id="KW-0371">Homeobox</keyword>
<evidence type="ECO:0000256" key="1">
    <source>
        <dbReference type="ARBA" id="ARBA00004123"/>
    </source>
</evidence>
<dbReference type="InterPro" id="IPR009057">
    <property type="entry name" value="Homeodomain-like_sf"/>
</dbReference>
<feature type="domain" description="Homeobox" evidence="13">
    <location>
        <begin position="198"/>
        <end position="258"/>
    </location>
</feature>
<dbReference type="Proteomes" id="UP001652661">
    <property type="component" value="Chromosome 2R"/>
</dbReference>